<dbReference type="RefSeq" id="WP_155305891.1">
    <property type="nucleotide sequence ID" value="NZ_AP021875.1"/>
</dbReference>
<protein>
    <submittedName>
        <fullName evidence="1">Uncharacterized protein</fullName>
    </submittedName>
</protein>
<accession>A0A5K7ZBG6</accession>
<dbReference type="AlphaFoldDB" id="A0A5K7ZBG6"/>
<reference evidence="1 2" key="1">
    <citation type="submission" date="2019-11" db="EMBL/GenBank/DDBJ databases">
        <title>Comparative genomics of hydrocarbon-degrading Desulfosarcina strains.</title>
        <authorList>
            <person name="Watanabe M."/>
            <person name="Kojima H."/>
            <person name="Fukui M."/>
        </authorList>
    </citation>
    <scope>NUCLEOTIDE SEQUENCE [LARGE SCALE GENOMIC DNA]</scope>
    <source>
        <strain evidence="1 2">PP31</strain>
    </source>
</reference>
<proteinExistence type="predicted"/>
<evidence type="ECO:0000313" key="2">
    <source>
        <dbReference type="Proteomes" id="UP000427769"/>
    </source>
</evidence>
<dbReference type="OrthoDB" id="5419951at2"/>
<dbReference type="KEGG" id="dwd:DSCW_45300"/>
<keyword evidence="2" id="KW-1185">Reference proteome</keyword>
<gene>
    <name evidence="1" type="ORF">DSCW_45300</name>
</gene>
<evidence type="ECO:0000313" key="1">
    <source>
        <dbReference type="EMBL" id="BBO77113.1"/>
    </source>
</evidence>
<dbReference type="Proteomes" id="UP000427769">
    <property type="component" value="Chromosome"/>
</dbReference>
<name>A0A5K7ZBG6_9BACT</name>
<dbReference type="EMBL" id="AP021875">
    <property type="protein sequence ID" value="BBO77113.1"/>
    <property type="molecule type" value="Genomic_DNA"/>
</dbReference>
<sequence>MEPRKPTIGQQYGLTRRQLMTMGIVGLTAWTVEPLSYAFAGTGDDLEQITRIAGLPSRKGPLLVFRDYTTDPDVEIEQHIRRQLFGRKDLLSRIKKKVGFKKQLRLNIEEIQVRLQFIPQSQDGLGTAYQRYCLDITDSIFGMNGMDNIYSAITSPEKSYPAISQDGISAFLVHRLAKDFRATCRFTAESGNSIKTIISGAIYSNHLGAVDLEIEMVAPGQFELARKPFTIWQNDTDNLYTLMAIPAEETLHYLLGRATDREISTHFQNRPPESLAAARNIAEEWMALEESVVGGLVDRVLRRYCENRRLKWSDLFANNPQAMVPELRQYRYRKRGLQLVADLGFQHAMDLYLDSPSRFRERLL</sequence>
<organism evidence="1 2">
    <name type="scientific">Desulfosarcina widdelii</name>
    <dbReference type="NCBI Taxonomy" id="947919"/>
    <lineage>
        <taxon>Bacteria</taxon>
        <taxon>Pseudomonadati</taxon>
        <taxon>Thermodesulfobacteriota</taxon>
        <taxon>Desulfobacteria</taxon>
        <taxon>Desulfobacterales</taxon>
        <taxon>Desulfosarcinaceae</taxon>
        <taxon>Desulfosarcina</taxon>
    </lineage>
</organism>